<evidence type="ECO:0000313" key="2">
    <source>
        <dbReference type="Proteomes" id="UP000054558"/>
    </source>
</evidence>
<proteinExistence type="predicted"/>
<dbReference type="AlphaFoldDB" id="A0A1Y1IG94"/>
<reference evidence="1 2" key="1">
    <citation type="journal article" date="2014" name="Nat. Commun.">
        <title>Klebsormidium flaccidum genome reveals primary factors for plant terrestrial adaptation.</title>
        <authorList>
            <person name="Hori K."/>
            <person name="Maruyama F."/>
            <person name="Fujisawa T."/>
            <person name="Togashi T."/>
            <person name="Yamamoto N."/>
            <person name="Seo M."/>
            <person name="Sato S."/>
            <person name="Yamada T."/>
            <person name="Mori H."/>
            <person name="Tajima N."/>
            <person name="Moriyama T."/>
            <person name="Ikeuchi M."/>
            <person name="Watanabe M."/>
            <person name="Wada H."/>
            <person name="Kobayashi K."/>
            <person name="Saito M."/>
            <person name="Masuda T."/>
            <person name="Sasaki-Sekimoto Y."/>
            <person name="Mashiguchi K."/>
            <person name="Awai K."/>
            <person name="Shimojima M."/>
            <person name="Masuda S."/>
            <person name="Iwai M."/>
            <person name="Nobusawa T."/>
            <person name="Narise T."/>
            <person name="Kondo S."/>
            <person name="Saito H."/>
            <person name="Sato R."/>
            <person name="Murakawa M."/>
            <person name="Ihara Y."/>
            <person name="Oshima-Yamada Y."/>
            <person name="Ohtaka K."/>
            <person name="Satoh M."/>
            <person name="Sonobe K."/>
            <person name="Ishii M."/>
            <person name="Ohtani R."/>
            <person name="Kanamori-Sato M."/>
            <person name="Honoki R."/>
            <person name="Miyazaki D."/>
            <person name="Mochizuki H."/>
            <person name="Umetsu J."/>
            <person name="Higashi K."/>
            <person name="Shibata D."/>
            <person name="Kamiya Y."/>
            <person name="Sato N."/>
            <person name="Nakamura Y."/>
            <person name="Tabata S."/>
            <person name="Ida S."/>
            <person name="Kurokawa K."/>
            <person name="Ohta H."/>
        </authorList>
    </citation>
    <scope>NUCLEOTIDE SEQUENCE [LARGE SCALE GENOMIC DNA]</scope>
    <source>
        <strain evidence="1 2">NIES-2285</strain>
    </source>
</reference>
<dbReference type="EMBL" id="DF237323">
    <property type="protein sequence ID" value="GAQ87747.1"/>
    <property type="molecule type" value="Genomic_DNA"/>
</dbReference>
<dbReference type="Proteomes" id="UP000054558">
    <property type="component" value="Unassembled WGS sequence"/>
</dbReference>
<name>A0A1Y1IG94_KLENI</name>
<gene>
    <name evidence="1" type="ORF">KFL_003740080</name>
</gene>
<protein>
    <submittedName>
        <fullName evidence="1">Uncharacterized protein</fullName>
    </submittedName>
</protein>
<organism evidence="1 2">
    <name type="scientific">Klebsormidium nitens</name>
    <name type="common">Green alga</name>
    <name type="synonym">Ulothrix nitens</name>
    <dbReference type="NCBI Taxonomy" id="105231"/>
    <lineage>
        <taxon>Eukaryota</taxon>
        <taxon>Viridiplantae</taxon>
        <taxon>Streptophyta</taxon>
        <taxon>Klebsormidiophyceae</taxon>
        <taxon>Klebsormidiales</taxon>
        <taxon>Klebsormidiaceae</taxon>
        <taxon>Klebsormidium</taxon>
    </lineage>
</organism>
<accession>A0A1Y1IG94</accession>
<sequence length="688" mass="76715">MRCSAKSREPTARPRLEPPPGLVRWEGALFLTYFMTSLGESLSKDRGLLLREHASFQLLKTLVSEQRRLLAETEDLVTWVQELGWLAEVVKERGGVFEEAVNVGLRDAVTPLGRRAISAPNYREMVESYLAVWDEHTLLAEIQVLPEVPMGPGLSQLLNDKEKGIMIPADVSRLFLTDDFLTLRRVTHSLAFVSLSASILKSIKETVEGIEKAASNPQECHESVLTLLRDIEAMGGPLAARLRYNLPGDLHKNDDGACFLFTENEYGENMVAAAHDLKCTVDMMLECVAKVDEPIGNSRDATEWDVLAATGAFSGVQITAAPPTLEETIEQNEVVFIPKGPIPYRDKQDKPPWADFRPEAHLKVPVLLASDRGWSEEHDLKGETPWGEEPTLVPQACGLGSIDTDFGVAFVSIPNESKLKKDSDAMHITEFWRLRKRQFLELYSAWSAGMDDPGAMFCPGFALLRLFFVQLFLFRPSGIRSGGPGVIVGWPSEGSLGLGAWFSDKESVQRLSHNLKVILRDIFQFAPTAKPVNLVAHGLGASYVTSTLATSYREFETRYLGTLIVAASAESAGSLEMWLRRFNEKRGKNGEPPVECVRYVQTNNRPFAFEKLLEFSDRAKDGESLEVCCGDYVTISCGSGYGDVTNQNLLCRNRRVLAESEQTLRKSGEQWKKRKVVEGYENLYELEE</sequence>
<keyword evidence="2" id="KW-1185">Reference proteome</keyword>
<evidence type="ECO:0000313" key="1">
    <source>
        <dbReference type="EMBL" id="GAQ87747.1"/>
    </source>
</evidence>